<reference evidence="3 4" key="1">
    <citation type="submission" date="2020-08" db="EMBL/GenBank/DDBJ databases">
        <title>Novel species isolated from subtropical streams in China.</title>
        <authorList>
            <person name="Lu H."/>
        </authorList>
    </citation>
    <scope>NUCLEOTIDE SEQUENCE [LARGE SCALE GENOMIC DNA]</scope>
    <source>
        <strain evidence="3 4">CY18W</strain>
    </source>
</reference>
<keyword evidence="1" id="KW-0812">Transmembrane</keyword>
<sequence>MRLLINIFLVLGLFSYSAIATADLSDSSLASKEEQKFAKEYLQRIHNKDFAFVKSKMDAELQAKVTDETLSQLASFFPHGKVLSTELIGAQIDVVDSDWFGNFKFEYHYEAGWAVGHIALKRKNDQLTVVGFSINKTKTSQKEINRFTFSGKSAIHYVTLIAAVCVFLFILITLVVCMRTTMLKRKWLWALFIVLGVSAIDVNWTTGEYAFQLIRFQLFGAAMVANSEYSPWIITASFPLGAIVFWFRRSRLVAFTNSSKQDV</sequence>
<name>A0ABR6ZV73_9BURK</name>
<proteinExistence type="predicted"/>
<comment type="caution">
    <text evidence="3">The sequence shown here is derived from an EMBL/GenBank/DDBJ whole genome shotgun (WGS) entry which is preliminary data.</text>
</comment>
<keyword evidence="1" id="KW-0472">Membrane</keyword>
<evidence type="ECO:0000256" key="2">
    <source>
        <dbReference type="SAM" id="SignalP"/>
    </source>
</evidence>
<feature type="signal peptide" evidence="2">
    <location>
        <begin position="1"/>
        <end position="22"/>
    </location>
</feature>
<gene>
    <name evidence="3" type="ORF">H8L32_18625</name>
</gene>
<protein>
    <submittedName>
        <fullName evidence="3">Uncharacterized protein</fullName>
    </submittedName>
</protein>
<feature type="chain" id="PRO_5045635642" evidence="2">
    <location>
        <begin position="23"/>
        <end position="263"/>
    </location>
</feature>
<organism evidence="3 4">
    <name type="scientific">Undibacterium hunanense</name>
    <dbReference type="NCBI Taxonomy" id="2762292"/>
    <lineage>
        <taxon>Bacteria</taxon>
        <taxon>Pseudomonadati</taxon>
        <taxon>Pseudomonadota</taxon>
        <taxon>Betaproteobacteria</taxon>
        <taxon>Burkholderiales</taxon>
        <taxon>Oxalobacteraceae</taxon>
        <taxon>Undibacterium</taxon>
    </lineage>
</organism>
<accession>A0ABR6ZV73</accession>
<feature type="transmembrane region" description="Helical" evidence="1">
    <location>
        <begin position="187"/>
        <end position="206"/>
    </location>
</feature>
<dbReference type="EMBL" id="JACOGF010000010">
    <property type="protein sequence ID" value="MBC3919508.1"/>
    <property type="molecule type" value="Genomic_DNA"/>
</dbReference>
<evidence type="ECO:0000313" key="4">
    <source>
        <dbReference type="Proteomes" id="UP000650424"/>
    </source>
</evidence>
<evidence type="ECO:0000313" key="3">
    <source>
        <dbReference type="EMBL" id="MBC3919508.1"/>
    </source>
</evidence>
<keyword evidence="1" id="KW-1133">Transmembrane helix</keyword>
<dbReference type="Proteomes" id="UP000650424">
    <property type="component" value="Unassembled WGS sequence"/>
</dbReference>
<keyword evidence="2" id="KW-0732">Signal</keyword>
<dbReference type="RefSeq" id="WP_186948776.1">
    <property type="nucleotide sequence ID" value="NZ_JACOGF010000010.1"/>
</dbReference>
<feature type="transmembrane region" description="Helical" evidence="1">
    <location>
        <begin position="154"/>
        <end position="175"/>
    </location>
</feature>
<feature type="transmembrane region" description="Helical" evidence="1">
    <location>
        <begin position="229"/>
        <end position="247"/>
    </location>
</feature>
<evidence type="ECO:0000256" key="1">
    <source>
        <dbReference type="SAM" id="Phobius"/>
    </source>
</evidence>
<keyword evidence="4" id="KW-1185">Reference proteome</keyword>